<dbReference type="AlphaFoldDB" id="A0A4C1TPE5"/>
<comment type="caution">
    <text evidence="1">The sequence shown here is derived from an EMBL/GenBank/DDBJ whole genome shotgun (WGS) entry which is preliminary data.</text>
</comment>
<accession>A0A4C1TPE5</accession>
<gene>
    <name evidence="1" type="ORF">EVAR_96847_1</name>
</gene>
<keyword evidence="2" id="KW-1185">Reference proteome</keyword>
<organism evidence="1 2">
    <name type="scientific">Eumeta variegata</name>
    <name type="common">Bagworm moth</name>
    <name type="synonym">Eumeta japonica</name>
    <dbReference type="NCBI Taxonomy" id="151549"/>
    <lineage>
        <taxon>Eukaryota</taxon>
        <taxon>Metazoa</taxon>
        <taxon>Ecdysozoa</taxon>
        <taxon>Arthropoda</taxon>
        <taxon>Hexapoda</taxon>
        <taxon>Insecta</taxon>
        <taxon>Pterygota</taxon>
        <taxon>Neoptera</taxon>
        <taxon>Endopterygota</taxon>
        <taxon>Lepidoptera</taxon>
        <taxon>Glossata</taxon>
        <taxon>Ditrysia</taxon>
        <taxon>Tineoidea</taxon>
        <taxon>Psychidae</taxon>
        <taxon>Oiketicinae</taxon>
        <taxon>Eumeta</taxon>
    </lineage>
</organism>
<dbReference type="Proteomes" id="UP000299102">
    <property type="component" value="Unassembled WGS sequence"/>
</dbReference>
<proteinExistence type="predicted"/>
<protein>
    <submittedName>
        <fullName evidence="1">Uncharacterized protein</fullName>
    </submittedName>
</protein>
<name>A0A4C1TPE5_EUMVA</name>
<reference evidence="1 2" key="1">
    <citation type="journal article" date="2019" name="Commun. Biol.">
        <title>The bagworm genome reveals a unique fibroin gene that provides high tensile strength.</title>
        <authorList>
            <person name="Kono N."/>
            <person name="Nakamura H."/>
            <person name="Ohtoshi R."/>
            <person name="Tomita M."/>
            <person name="Numata K."/>
            <person name="Arakawa K."/>
        </authorList>
    </citation>
    <scope>NUCLEOTIDE SEQUENCE [LARGE SCALE GENOMIC DNA]</scope>
</reference>
<sequence>MEEVMAALRKNQNDLDEQKTTIIKNADEITEKNPLWACWTPALATFSLRLFKRLQSAFTQTAFEVKIVVPEYCGDANVRHCLSRNGSNRHAD</sequence>
<evidence type="ECO:0000313" key="2">
    <source>
        <dbReference type="Proteomes" id="UP000299102"/>
    </source>
</evidence>
<evidence type="ECO:0000313" key="1">
    <source>
        <dbReference type="EMBL" id="GBP15835.1"/>
    </source>
</evidence>
<dbReference type="EMBL" id="BGZK01005876">
    <property type="protein sequence ID" value="GBP15835.1"/>
    <property type="molecule type" value="Genomic_DNA"/>
</dbReference>